<keyword evidence="1" id="KW-0472">Membrane</keyword>
<comment type="caution">
    <text evidence="2">The sequence shown here is derived from an EMBL/GenBank/DDBJ whole genome shotgun (WGS) entry which is preliminary data.</text>
</comment>
<feature type="transmembrane region" description="Helical" evidence="1">
    <location>
        <begin position="96"/>
        <end position="116"/>
    </location>
</feature>
<name>A0AAW8N6K3_PSEOX</name>
<keyword evidence="1" id="KW-0812">Transmembrane</keyword>
<dbReference type="RefSeq" id="WP_310109282.1">
    <property type="nucleotide sequence ID" value="NZ_CAXURQ020000001.1"/>
</dbReference>
<feature type="transmembrane region" description="Helical" evidence="1">
    <location>
        <begin position="128"/>
        <end position="146"/>
    </location>
</feature>
<evidence type="ECO:0000256" key="1">
    <source>
        <dbReference type="SAM" id="Phobius"/>
    </source>
</evidence>
<feature type="transmembrane region" description="Helical" evidence="1">
    <location>
        <begin position="6"/>
        <end position="27"/>
    </location>
</feature>
<dbReference type="GeneID" id="97421075"/>
<feature type="transmembrane region" description="Helical" evidence="1">
    <location>
        <begin position="64"/>
        <end position="84"/>
    </location>
</feature>
<keyword evidence="1" id="KW-1133">Transmembrane helix</keyword>
<dbReference type="InterPro" id="IPR018750">
    <property type="entry name" value="DUF2306_membrane"/>
</dbReference>
<dbReference type="Pfam" id="PF10067">
    <property type="entry name" value="DUF2306"/>
    <property type="match status" value="1"/>
</dbReference>
<accession>A0AAW8N6K3</accession>
<organism evidence="2 3">
    <name type="scientific">Pseudarthrobacter oxydans</name>
    <name type="common">Arthrobacter oxydans</name>
    <dbReference type="NCBI Taxonomy" id="1671"/>
    <lineage>
        <taxon>Bacteria</taxon>
        <taxon>Bacillati</taxon>
        <taxon>Actinomycetota</taxon>
        <taxon>Actinomycetes</taxon>
        <taxon>Micrococcales</taxon>
        <taxon>Micrococcaceae</taxon>
        <taxon>Pseudarthrobacter</taxon>
    </lineage>
</organism>
<protein>
    <submittedName>
        <fullName evidence="2">Membrane protein</fullName>
    </submittedName>
</protein>
<reference evidence="2" key="1">
    <citation type="submission" date="2023-07" db="EMBL/GenBank/DDBJ databases">
        <title>Sorghum-associated microbial communities from plants grown in Nebraska, USA.</title>
        <authorList>
            <person name="Schachtman D."/>
        </authorList>
    </citation>
    <scope>NUCLEOTIDE SEQUENCE</scope>
    <source>
        <strain evidence="2">BE261</strain>
    </source>
</reference>
<evidence type="ECO:0000313" key="3">
    <source>
        <dbReference type="Proteomes" id="UP001262032"/>
    </source>
</evidence>
<dbReference type="AlphaFoldDB" id="A0AAW8N6K3"/>
<sequence>MELGNVLLASHVVGALFVLAIGPLQILRRQRDRIHRTMGYFWVAAMYYVCFSSFWIVSDGHFSWLHGLSAFTIVTVTLGLVSAVRGNIASHRGNMIGSYVGIAVAFIFAVTVPGRAIPDLLATDPSSVAFVCGLVVLSTAVIFVSVKRGGRVGGRSRTVVTVNAPSARVPDSREVREDRRKADIR</sequence>
<dbReference type="Proteomes" id="UP001262032">
    <property type="component" value="Unassembled WGS sequence"/>
</dbReference>
<evidence type="ECO:0000313" key="2">
    <source>
        <dbReference type="EMBL" id="MDR7162305.1"/>
    </source>
</evidence>
<gene>
    <name evidence="2" type="ORF">J2X12_000306</name>
</gene>
<dbReference type="EMBL" id="JAVDWN010000001">
    <property type="protein sequence ID" value="MDR7162305.1"/>
    <property type="molecule type" value="Genomic_DNA"/>
</dbReference>
<feature type="transmembrane region" description="Helical" evidence="1">
    <location>
        <begin position="39"/>
        <end position="58"/>
    </location>
</feature>
<proteinExistence type="predicted"/>